<evidence type="ECO:0000313" key="8">
    <source>
        <dbReference type="EMBL" id="OAK58601.1"/>
    </source>
</evidence>
<dbReference type="GO" id="GO:0005829">
    <property type="term" value="C:cytosol"/>
    <property type="evidence" value="ECO:0007669"/>
    <property type="project" value="TreeGrafter"/>
</dbReference>
<feature type="domain" description="OmpR/PhoB-type" evidence="7">
    <location>
        <begin position="126"/>
        <end position="225"/>
    </location>
</feature>
<dbReference type="PROSITE" id="PS51755">
    <property type="entry name" value="OMPR_PHOB"/>
    <property type="match status" value="1"/>
</dbReference>
<dbReference type="InterPro" id="IPR001867">
    <property type="entry name" value="OmpR/PhoB-type_DNA-bd"/>
</dbReference>
<feature type="domain" description="Response regulatory" evidence="6">
    <location>
        <begin position="2"/>
        <end position="117"/>
    </location>
</feature>
<dbReference type="PROSITE" id="PS50110">
    <property type="entry name" value="RESPONSE_REGULATORY"/>
    <property type="match status" value="1"/>
</dbReference>
<dbReference type="Gene3D" id="1.10.10.10">
    <property type="entry name" value="Winged helix-like DNA-binding domain superfamily/Winged helix DNA-binding domain"/>
    <property type="match status" value="1"/>
</dbReference>
<keyword evidence="1 4" id="KW-0597">Phosphoprotein</keyword>
<name>A0AA91DIG4_VARPD</name>
<evidence type="ECO:0000256" key="1">
    <source>
        <dbReference type="ARBA" id="ARBA00022553"/>
    </source>
</evidence>
<dbReference type="InterPro" id="IPR039420">
    <property type="entry name" value="WalR-like"/>
</dbReference>
<evidence type="ECO:0000256" key="4">
    <source>
        <dbReference type="PROSITE-ProRule" id="PRU00169"/>
    </source>
</evidence>
<keyword evidence="2" id="KW-0902">Two-component regulatory system</keyword>
<feature type="modified residue" description="4-aspartylphosphate" evidence="4">
    <location>
        <position position="51"/>
    </location>
</feature>
<dbReference type="GO" id="GO:0006355">
    <property type="term" value="P:regulation of DNA-templated transcription"/>
    <property type="evidence" value="ECO:0007669"/>
    <property type="project" value="InterPro"/>
</dbReference>
<dbReference type="Pfam" id="PF00072">
    <property type="entry name" value="Response_reg"/>
    <property type="match status" value="1"/>
</dbReference>
<dbReference type="Proteomes" id="UP000077852">
    <property type="component" value="Unassembled WGS sequence"/>
</dbReference>
<dbReference type="GO" id="GO:0000976">
    <property type="term" value="F:transcription cis-regulatory region binding"/>
    <property type="evidence" value="ECO:0007669"/>
    <property type="project" value="TreeGrafter"/>
</dbReference>
<dbReference type="SUPFAM" id="SSF52172">
    <property type="entry name" value="CheY-like"/>
    <property type="match status" value="1"/>
</dbReference>
<sequence length="248" mass="28221">MRIAVLDDGPDQRRLINQTMVALGHECHTFTAGKVLLHSLRRQTFDLLILDWNLPDMAGPEVVKSIRVDLKSRLPILFVTDRRDEDDMIEGLNAGADDFMARPIRAGELEARVNALFRRSYPARHEPELVFGPYHFYPPSRVLKVHGKEVELKNREYELALFLFQNIGRLLSREHLHEAVWGLGIEALSRSLDTHVSRLRTKLDLRPSNGFLLLAIYGLGYRLETIDADSVLKIGSARSQACGESMPR</sequence>
<keyword evidence="3 5" id="KW-0238">DNA-binding</keyword>
<dbReference type="PANTHER" id="PTHR48111:SF40">
    <property type="entry name" value="PHOSPHATE REGULON TRANSCRIPTIONAL REGULATORY PROTEIN PHOB"/>
    <property type="match status" value="1"/>
</dbReference>
<accession>A0AA91DIG4</accession>
<evidence type="ECO:0000313" key="9">
    <source>
        <dbReference type="Proteomes" id="UP000077852"/>
    </source>
</evidence>
<dbReference type="CDD" id="cd17574">
    <property type="entry name" value="REC_OmpR"/>
    <property type="match status" value="1"/>
</dbReference>
<dbReference type="GO" id="GO:0000156">
    <property type="term" value="F:phosphorelay response regulator activity"/>
    <property type="evidence" value="ECO:0007669"/>
    <property type="project" value="TreeGrafter"/>
</dbReference>
<dbReference type="CDD" id="cd00383">
    <property type="entry name" value="trans_reg_C"/>
    <property type="match status" value="1"/>
</dbReference>
<evidence type="ECO:0000259" key="7">
    <source>
        <dbReference type="PROSITE" id="PS51755"/>
    </source>
</evidence>
<dbReference type="Gene3D" id="3.40.50.2300">
    <property type="match status" value="1"/>
</dbReference>
<dbReference type="RefSeq" id="WP_081270755.1">
    <property type="nucleotide sequence ID" value="NZ_LVHG01000079.1"/>
</dbReference>
<evidence type="ECO:0000256" key="3">
    <source>
        <dbReference type="ARBA" id="ARBA00023125"/>
    </source>
</evidence>
<feature type="DNA-binding region" description="OmpR/PhoB-type" evidence="5">
    <location>
        <begin position="126"/>
        <end position="225"/>
    </location>
</feature>
<dbReference type="PANTHER" id="PTHR48111">
    <property type="entry name" value="REGULATOR OF RPOS"/>
    <property type="match status" value="1"/>
</dbReference>
<dbReference type="Pfam" id="PF00486">
    <property type="entry name" value="Trans_reg_C"/>
    <property type="match status" value="1"/>
</dbReference>
<reference evidence="8 9" key="1">
    <citation type="submission" date="2016-03" db="EMBL/GenBank/DDBJ databases">
        <title>Genome sequence of Variovorax paradoxus KB5.</title>
        <authorList>
            <person name="Jeong H."/>
            <person name="Hong C.E."/>
            <person name="Jo S.H."/>
            <person name="Park J.M."/>
        </authorList>
    </citation>
    <scope>NUCLEOTIDE SEQUENCE [LARGE SCALE GENOMIC DNA]</scope>
    <source>
        <strain evidence="8 9">KB5</strain>
    </source>
</reference>
<dbReference type="EMBL" id="LVHG01000079">
    <property type="protein sequence ID" value="OAK58601.1"/>
    <property type="molecule type" value="Genomic_DNA"/>
</dbReference>
<dbReference type="GO" id="GO:0032993">
    <property type="term" value="C:protein-DNA complex"/>
    <property type="evidence" value="ECO:0007669"/>
    <property type="project" value="TreeGrafter"/>
</dbReference>
<evidence type="ECO:0000256" key="2">
    <source>
        <dbReference type="ARBA" id="ARBA00023012"/>
    </source>
</evidence>
<gene>
    <name evidence="8" type="ORF">A3K87_28740</name>
</gene>
<dbReference type="AlphaFoldDB" id="A0AA91DIG4"/>
<protein>
    <submittedName>
        <fullName evidence="8">DNA-binding response regulator</fullName>
    </submittedName>
</protein>
<dbReference type="Gene3D" id="6.10.250.690">
    <property type="match status" value="1"/>
</dbReference>
<comment type="caution">
    <text evidence="8">The sequence shown here is derived from an EMBL/GenBank/DDBJ whole genome shotgun (WGS) entry which is preliminary data.</text>
</comment>
<dbReference type="InterPro" id="IPR011006">
    <property type="entry name" value="CheY-like_superfamily"/>
</dbReference>
<evidence type="ECO:0000259" key="6">
    <source>
        <dbReference type="PROSITE" id="PS50110"/>
    </source>
</evidence>
<evidence type="ECO:0000256" key="5">
    <source>
        <dbReference type="PROSITE-ProRule" id="PRU01091"/>
    </source>
</evidence>
<dbReference type="SMART" id="SM00862">
    <property type="entry name" value="Trans_reg_C"/>
    <property type="match status" value="1"/>
</dbReference>
<dbReference type="SMART" id="SM00448">
    <property type="entry name" value="REC"/>
    <property type="match status" value="1"/>
</dbReference>
<dbReference type="InterPro" id="IPR001789">
    <property type="entry name" value="Sig_transdc_resp-reg_receiver"/>
</dbReference>
<dbReference type="InterPro" id="IPR036388">
    <property type="entry name" value="WH-like_DNA-bd_sf"/>
</dbReference>
<organism evidence="8 9">
    <name type="scientific">Variovorax paradoxus</name>
    <dbReference type="NCBI Taxonomy" id="34073"/>
    <lineage>
        <taxon>Bacteria</taxon>
        <taxon>Pseudomonadati</taxon>
        <taxon>Pseudomonadota</taxon>
        <taxon>Betaproteobacteria</taxon>
        <taxon>Burkholderiales</taxon>
        <taxon>Comamonadaceae</taxon>
        <taxon>Variovorax</taxon>
    </lineage>
</organism>
<proteinExistence type="predicted"/>